<dbReference type="PANTHER" id="PTHR47566:SF1">
    <property type="entry name" value="PROTEIN NUD1"/>
    <property type="match status" value="1"/>
</dbReference>
<dbReference type="SMART" id="SM00365">
    <property type="entry name" value="LRR_SD22"/>
    <property type="match status" value="4"/>
</dbReference>
<dbReference type="GO" id="GO:1902412">
    <property type="term" value="P:regulation of mitotic cytokinesis"/>
    <property type="evidence" value="ECO:0007669"/>
    <property type="project" value="TreeGrafter"/>
</dbReference>
<evidence type="ECO:0000313" key="5">
    <source>
        <dbReference type="Proteomes" id="UP000748025"/>
    </source>
</evidence>
<dbReference type="SMART" id="SM00369">
    <property type="entry name" value="LRR_TYP"/>
    <property type="match status" value="6"/>
</dbReference>
<feature type="compositionally biased region" description="Acidic residues" evidence="3">
    <location>
        <begin position="763"/>
        <end position="773"/>
    </location>
</feature>
<keyword evidence="1" id="KW-0433">Leucine-rich repeat</keyword>
<feature type="compositionally biased region" description="Basic and acidic residues" evidence="3">
    <location>
        <begin position="717"/>
        <end position="733"/>
    </location>
</feature>
<name>A0A9P7NE73_9HYPO</name>
<feature type="compositionally biased region" description="Low complexity" evidence="3">
    <location>
        <begin position="479"/>
        <end position="492"/>
    </location>
</feature>
<dbReference type="GO" id="GO:0035591">
    <property type="term" value="F:signaling adaptor activity"/>
    <property type="evidence" value="ECO:0007669"/>
    <property type="project" value="TreeGrafter"/>
</dbReference>
<organism evidence="4 5">
    <name type="scientific">Claviceps pusilla</name>
    <dbReference type="NCBI Taxonomy" id="123648"/>
    <lineage>
        <taxon>Eukaryota</taxon>
        <taxon>Fungi</taxon>
        <taxon>Dikarya</taxon>
        <taxon>Ascomycota</taxon>
        <taxon>Pezizomycotina</taxon>
        <taxon>Sordariomycetes</taxon>
        <taxon>Hypocreomycetidae</taxon>
        <taxon>Hypocreales</taxon>
        <taxon>Clavicipitaceae</taxon>
        <taxon>Claviceps</taxon>
    </lineage>
</organism>
<sequence>MASAWLDSLSEDWVSQPGSDTSNGQLPPLSPPHEVGTPQIRHFRSRIPRKAGPQSPARPMTGNSSNVLNERSANDINIFMRKLPSKLSQEAATDVSRPTSATMNGSIVRHNIHSQQQRSNDDDTPEWKRRLIHGNIPYGEQRDLFRSVAEGLQDMFKPPAEKEEEFPNDSEIPHHTDMTFPSSPPIYPLPITDADLEEYEGFDEEEEQAVDVTPSPSPRRLQRDIKHKPYQSSPIPDSRNAKIPVENLNEDDKHQEETCQDQSCLTAPPESESIIRRFSGQSDTRNEEFSPIMIGKHNDENGNVDFARIEVPVDALWQKLEALRVNQMLLDAQTDLQTSSDNSPGEPFEGDEKAEEDNQVEGFINFRRGGGSSGNGSFYNRGLSSEMGADTSEMLPEESLQASTPKEFPSIKIPQERPNPTLQLLPSPCLPRAPFPSPDKKHIMSGDGHGSASSPLKLFGPYDTFTSQTLLRRISQFEQASASPSQRSRTSSDAVQTRSGANATDISFSRSGNVSKFGENDLDGYEFRSNATDEIYEDSDVVGKENIAPHDTSLPLYPLREIGSGGQSPEGSSGLVVERKRRKNDSFSRSENLENSQSPNDAPRNSAAPKREPGSESKRPRTSPSKNPTPKRRRTLHRSDIAFGRDKKLRADESACLQMQSLSTGKKRKDALSSNFKIANSEVLARRSILKPHSQSSSRSSSLSYKQLKKSPLRALRNSDHTGSRDAATETARKPSIRTQDFVDQAAQIMAMIRNQVKPDLASLEESEEEQIEPGERRAEDADSDQDSTNEPFSRPPSREGSVMPWAQQRQNDPEIINRLKKYQEMSDIGDAITSSSVRSAQPLAQNSALAEIDEEQKDEQRRQERSFDGPIPIVGDVISDLPNVRITSSRSDAERPSPIREFPTYESNRSSYRTYRSSSSRGSESRRVIMPESISHMIPDRVGSMCLDKDKKIWIKRKESNASYVPNILPSEDSEEDPFASIPDLSVDMTKEMQNLKLAKTANGAAPADAEVRLTSRDALERVASRNYETLSPDERTGFRSIGFANRELNGLDGYSSHHGVDKQVVSGDGEGTSNVCTSTKQRHVTISFSSPIASVIRDMTPEDLNNMDEEEFASPEMKLSQNSSTRSPSQTYFKNNKNGPQSLRLHNNQVRMRQSSVRDPSFMPRPVSRIDEQDEDSTVEIVNEGRQVSIVGDQSIMSHKTPQSRRASLSFILNRTPANGALSIAADDSAFIGRNVGKLSLSPLSEFTFNNADQSSFGFEVSYVMGQRHMATGNGSRKVLSMTIRELVDRLGEAEPEESFWEDITELDLHEKRLSSLHMLDEFCGRLVTLDASANKLSHLEGVPSTVRELKVSHNLLTELSSWDHLMNLQYVDISDNEVTSLSALKNLVHLRSLKADNNQLTSLAGLDSHDGLLSIRARGNKITELDFATTRFKRLQDLDVSDNQISSVRNLDHLPELARLKLSKNRMTELPVVECMSWLRHLDVSDNELAVLDTSGFPNLHSIHADRNFIHQVHGFERTRRLDSLSLREQRGHLALDLGFLASAYEVRKLFLSGNLLQNFDPQVDFLNLQLLELANCGLQSLPEKMGQLMPNLRTLNVNLNAISALAPLRFIPRLKKLLVAGNRLADSTLVTELLTEFPHLTELDIRDNPVTLGFYAPLQALVSAHGSGGSADLFVLPDAEAARDEAFACRLDEATRLRRRLHQVALVASCKRLKKLDGLSVCRSDILAVDRLLQMLIDDGLIPVPEEQGEEHEEQQGEQHGEKQQQVEEQLDEKAHRSLGGVLNTEENDIDEETMADEQARAQLEEEAESAWHHNTTVEK</sequence>
<evidence type="ECO:0000256" key="2">
    <source>
        <dbReference type="ARBA" id="ARBA00022737"/>
    </source>
</evidence>
<feature type="compositionally biased region" description="Basic and acidic residues" evidence="3">
    <location>
        <begin position="1802"/>
        <end position="1824"/>
    </location>
</feature>
<feature type="compositionally biased region" description="Polar residues" evidence="3">
    <location>
        <begin position="334"/>
        <end position="343"/>
    </location>
</feature>
<dbReference type="InterPro" id="IPR052574">
    <property type="entry name" value="CDIRP"/>
</dbReference>
<feature type="compositionally biased region" description="Basic and acidic residues" evidence="3">
    <location>
        <begin position="859"/>
        <end position="868"/>
    </location>
</feature>
<dbReference type="EMBL" id="SRPW01000738">
    <property type="protein sequence ID" value="KAG6012451.1"/>
    <property type="molecule type" value="Genomic_DNA"/>
</dbReference>
<feature type="region of interest" description="Disordered" evidence="3">
    <location>
        <begin position="1114"/>
        <end position="1179"/>
    </location>
</feature>
<reference evidence="4" key="1">
    <citation type="journal article" date="2020" name="bioRxiv">
        <title>Whole genome comparisons of ergot fungi reveals the divergence and evolution of species within the genus Claviceps are the result of varying mechanisms driving genome evolution and host range expansion.</title>
        <authorList>
            <person name="Wyka S.A."/>
            <person name="Mondo S.J."/>
            <person name="Liu M."/>
            <person name="Dettman J."/>
            <person name="Nalam V."/>
            <person name="Broders K.D."/>
        </authorList>
    </citation>
    <scope>NUCLEOTIDE SEQUENCE</scope>
    <source>
        <strain evidence="4">CCC 602</strain>
    </source>
</reference>
<feature type="compositionally biased region" description="Basic and acidic residues" evidence="3">
    <location>
        <begin position="637"/>
        <end position="647"/>
    </location>
</feature>
<dbReference type="SMART" id="SM00364">
    <property type="entry name" value="LRR_BAC"/>
    <property type="match status" value="4"/>
</dbReference>
<dbReference type="InterPro" id="IPR001611">
    <property type="entry name" value="Leu-rich_rpt"/>
</dbReference>
<accession>A0A9P7NE73</accession>
<comment type="caution">
    <text evidence="4">The sequence shown here is derived from an EMBL/GenBank/DDBJ whole genome shotgun (WGS) entry which is preliminary data.</text>
</comment>
<feature type="compositionally biased region" description="Polar residues" evidence="3">
    <location>
        <begin position="493"/>
        <end position="514"/>
    </location>
</feature>
<feature type="compositionally biased region" description="Low complexity" evidence="3">
    <location>
        <begin position="691"/>
        <end position="706"/>
    </location>
</feature>
<keyword evidence="2" id="KW-0677">Repeat</keyword>
<dbReference type="OrthoDB" id="7451790at2759"/>
<dbReference type="Gene3D" id="3.80.10.10">
    <property type="entry name" value="Ribonuclease Inhibitor"/>
    <property type="match status" value="2"/>
</dbReference>
<gene>
    <name evidence="4" type="ORF">E4U43_007792</name>
</gene>
<dbReference type="PANTHER" id="PTHR47566">
    <property type="match status" value="1"/>
</dbReference>
<feature type="region of interest" description="Disordered" evidence="3">
    <location>
        <begin position="538"/>
        <end position="647"/>
    </location>
</feature>
<dbReference type="SUPFAM" id="SSF52058">
    <property type="entry name" value="L domain-like"/>
    <property type="match status" value="1"/>
</dbReference>
<dbReference type="GO" id="GO:0031028">
    <property type="term" value="P:septation initiation signaling"/>
    <property type="evidence" value="ECO:0007669"/>
    <property type="project" value="TreeGrafter"/>
</dbReference>
<feature type="region of interest" description="Disordered" evidence="3">
    <location>
        <begin position="689"/>
        <end position="740"/>
    </location>
</feature>
<evidence type="ECO:0000313" key="4">
    <source>
        <dbReference type="EMBL" id="KAG6012451.1"/>
    </source>
</evidence>
<feature type="region of interest" description="Disordered" evidence="3">
    <location>
        <begin position="761"/>
        <end position="813"/>
    </location>
</feature>
<dbReference type="GO" id="GO:0061499">
    <property type="term" value="C:outer plaque of mitotic spindle pole body"/>
    <property type="evidence" value="ECO:0007669"/>
    <property type="project" value="TreeGrafter"/>
</dbReference>
<feature type="region of interest" description="Disordered" evidence="3">
    <location>
        <begin position="476"/>
        <end position="524"/>
    </location>
</feature>
<feature type="region of interest" description="Disordered" evidence="3">
    <location>
        <begin position="1"/>
        <end position="69"/>
    </location>
</feature>
<keyword evidence="5" id="KW-1185">Reference proteome</keyword>
<feature type="compositionally biased region" description="Polar residues" evidence="3">
    <location>
        <begin position="1121"/>
        <end position="1160"/>
    </location>
</feature>
<feature type="compositionally biased region" description="Acidic residues" evidence="3">
    <location>
        <begin position="194"/>
        <end position="209"/>
    </location>
</feature>
<dbReference type="InterPro" id="IPR003591">
    <property type="entry name" value="Leu-rich_rpt_typical-subtyp"/>
</dbReference>
<feature type="compositionally biased region" description="Basic and acidic residues" evidence="3">
    <location>
        <begin position="1758"/>
        <end position="1780"/>
    </location>
</feature>
<feature type="region of interest" description="Disordered" evidence="3">
    <location>
        <begin position="1751"/>
        <end position="1824"/>
    </location>
</feature>
<feature type="region of interest" description="Disordered" evidence="3">
    <location>
        <begin position="334"/>
        <end position="455"/>
    </location>
</feature>
<proteinExistence type="predicted"/>
<feature type="region of interest" description="Disordered" evidence="3">
    <location>
        <begin position="159"/>
        <end position="302"/>
    </location>
</feature>
<feature type="compositionally biased region" description="Acidic residues" evidence="3">
    <location>
        <begin position="348"/>
        <end position="359"/>
    </location>
</feature>
<feature type="compositionally biased region" description="Polar residues" evidence="3">
    <location>
        <begin position="16"/>
        <end position="25"/>
    </location>
</feature>
<feature type="compositionally biased region" description="Pro residues" evidence="3">
    <location>
        <begin position="428"/>
        <end position="437"/>
    </location>
</feature>
<evidence type="ECO:0000256" key="3">
    <source>
        <dbReference type="SAM" id="MobiDB-lite"/>
    </source>
</evidence>
<feature type="compositionally biased region" description="Basic and acidic residues" evidence="3">
    <location>
        <begin position="609"/>
        <end position="619"/>
    </location>
</feature>
<protein>
    <submittedName>
        <fullName evidence="4">Uncharacterized protein</fullName>
    </submittedName>
</protein>
<evidence type="ECO:0000256" key="1">
    <source>
        <dbReference type="ARBA" id="ARBA00022614"/>
    </source>
</evidence>
<feature type="compositionally biased region" description="Acidic residues" evidence="3">
    <location>
        <begin position="1790"/>
        <end position="1800"/>
    </location>
</feature>
<dbReference type="Proteomes" id="UP000748025">
    <property type="component" value="Unassembled WGS sequence"/>
</dbReference>
<dbReference type="PROSITE" id="PS51450">
    <property type="entry name" value="LRR"/>
    <property type="match status" value="3"/>
</dbReference>
<feature type="compositionally biased region" description="Low complexity" evidence="3">
    <location>
        <begin position="905"/>
        <end position="923"/>
    </location>
</feature>
<feature type="region of interest" description="Disordered" evidence="3">
    <location>
        <begin position="851"/>
        <end position="926"/>
    </location>
</feature>
<dbReference type="InterPro" id="IPR032675">
    <property type="entry name" value="LRR_dom_sf"/>
</dbReference>